<gene>
    <name evidence="2" type="ORF">NCTC8540_00282</name>
</gene>
<name>A0AB38H989_9PAST</name>
<protein>
    <recommendedName>
        <fullName evidence="1">HEPN AbiU2-like domain-containing protein</fullName>
    </recommendedName>
</protein>
<evidence type="ECO:0000259" key="1">
    <source>
        <dbReference type="Pfam" id="PF18734"/>
    </source>
</evidence>
<accession>A0AB38H989</accession>
<feature type="domain" description="HEPN AbiU2-like" evidence="1">
    <location>
        <begin position="16"/>
        <end position="170"/>
    </location>
</feature>
<proteinExistence type="predicted"/>
<evidence type="ECO:0000313" key="3">
    <source>
        <dbReference type="Proteomes" id="UP000254496"/>
    </source>
</evidence>
<dbReference type="InterPro" id="IPR040704">
    <property type="entry name" value="HEPN_AbiU2"/>
</dbReference>
<reference evidence="2 3" key="1">
    <citation type="submission" date="2018-06" db="EMBL/GenBank/DDBJ databases">
        <authorList>
            <consortium name="Pathogen Informatics"/>
            <person name="Doyle S."/>
        </authorList>
    </citation>
    <scope>NUCLEOTIDE SEQUENCE [LARGE SCALE GENOMIC DNA]</scope>
    <source>
        <strain evidence="2 3">NCTC8540</strain>
    </source>
</reference>
<dbReference type="AlphaFoldDB" id="A0AB38H989"/>
<sequence>MCEQQYVDPQDYLDIIYQNLYEAEISFRLYCHILKMRSNRRRLEVFEKSPVFLNHIQNISIYDCIMKMTKIMDPKTQGRSGNRENIVFGLLEEVFSDFANEQELAEIKKLTNYLSSELKGIKNIRDKEIAHLDKESRRSQVFRDANKKRKDVRKYLDIQMKLLNIYKRIHCRNAFIPYHFEYFINKDIRYVFSSLYKMAKDLDSKTEMQKELDEKVSRMVAKHNIKKIAKIENEILNKR</sequence>
<dbReference type="Pfam" id="PF18734">
    <property type="entry name" value="HEPN_AbiU2"/>
    <property type="match status" value="1"/>
</dbReference>
<dbReference type="RefSeq" id="WP_115072553.1">
    <property type="nucleotide sequence ID" value="NZ_UGHE01000002.1"/>
</dbReference>
<dbReference type="EMBL" id="UGHJ01000001">
    <property type="protein sequence ID" value="STO67811.1"/>
    <property type="molecule type" value="Genomic_DNA"/>
</dbReference>
<dbReference type="Proteomes" id="UP000254496">
    <property type="component" value="Unassembled WGS sequence"/>
</dbReference>
<comment type="caution">
    <text evidence="2">The sequence shown here is derived from an EMBL/GenBank/DDBJ whole genome shotgun (WGS) entry which is preliminary data.</text>
</comment>
<evidence type="ECO:0000313" key="2">
    <source>
        <dbReference type="EMBL" id="STO67811.1"/>
    </source>
</evidence>
<organism evidence="2 3">
    <name type="scientific">Canicola haemoglobinophilus</name>
    <dbReference type="NCBI Taxonomy" id="733"/>
    <lineage>
        <taxon>Bacteria</taxon>
        <taxon>Pseudomonadati</taxon>
        <taxon>Pseudomonadota</taxon>
        <taxon>Gammaproteobacteria</taxon>
        <taxon>Pasteurellales</taxon>
        <taxon>Pasteurellaceae</taxon>
        <taxon>Canicola</taxon>
    </lineage>
</organism>